<reference evidence="2" key="3">
    <citation type="submission" date="2025-08" db="UniProtKB">
        <authorList>
            <consortium name="Ensembl"/>
        </authorList>
    </citation>
    <scope>IDENTIFICATION</scope>
</reference>
<evidence type="ECO:0000313" key="3">
    <source>
        <dbReference type="Proteomes" id="UP000007267"/>
    </source>
</evidence>
<dbReference type="HOGENOM" id="CLU_769376_0_0_1"/>
<reference evidence="2" key="4">
    <citation type="submission" date="2025-09" db="UniProtKB">
        <authorList>
            <consortium name="Ensembl"/>
        </authorList>
    </citation>
    <scope>IDENTIFICATION</scope>
</reference>
<dbReference type="EMBL" id="AGCU01030606">
    <property type="status" value="NOT_ANNOTATED_CDS"/>
    <property type="molecule type" value="Genomic_DNA"/>
</dbReference>
<dbReference type="Ensembl" id="ENSPSIT00000001859.1">
    <property type="protein sequence ID" value="ENSPSIP00000001852.1"/>
    <property type="gene ID" value="ENSPSIG00000001859.1"/>
</dbReference>
<protein>
    <submittedName>
        <fullName evidence="2">Uncharacterized protein</fullName>
    </submittedName>
</protein>
<keyword evidence="3" id="KW-1185">Reference proteome</keyword>
<dbReference type="Proteomes" id="UP000007267">
    <property type="component" value="Unassembled WGS sequence"/>
</dbReference>
<evidence type="ECO:0000313" key="2">
    <source>
        <dbReference type="Ensembl" id="ENSPSIP00000001852.1"/>
    </source>
</evidence>
<dbReference type="STRING" id="13735.ENSPSIP00000001852"/>
<feature type="region of interest" description="Disordered" evidence="1">
    <location>
        <begin position="56"/>
        <end position="161"/>
    </location>
</feature>
<proteinExistence type="predicted"/>
<name>K7F1E2_PELSI</name>
<reference evidence="3" key="1">
    <citation type="submission" date="2011-10" db="EMBL/GenBank/DDBJ databases">
        <authorList>
            <consortium name="Soft-shell Turtle Genome Consortium"/>
        </authorList>
    </citation>
    <scope>NUCLEOTIDE SEQUENCE [LARGE SCALE GENOMIC DNA]</scope>
    <source>
        <strain evidence="3">Daiwa-1</strain>
    </source>
</reference>
<reference evidence="3" key="2">
    <citation type="journal article" date="2013" name="Nat. Genet.">
        <title>The draft genomes of soft-shell turtle and green sea turtle yield insights into the development and evolution of the turtle-specific body plan.</title>
        <authorList>
            <person name="Wang Z."/>
            <person name="Pascual-Anaya J."/>
            <person name="Zadissa A."/>
            <person name="Li W."/>
            <person name="Niimura Y."/>
            <person name="Huang Z."/>
            <person name="Li C."/>
            <person name="White S."/>
            <person name="Xiong Z."/>
            <person name="Fang D."/>
            <person name="Wang B."/>
            <person name="Ming Y."/>
            <person name="Chen Y."/>
            <person name="Zheng Y."/>
            <person name="Kuraku S."/>
            <person name="Pignatelli M."/>
            <person name="Herrero J."/>
            <person name="Beal K."/>
            <person name="Nozawa M."/>
            <person name="Li Q."/>
            <person name="Wang J."/>
            <person name="Zhang H."/>
            <person name="Yu L."/>
            <person name="Shigenobu S."/>
            <person name="Wang J."/>
            <person name="Liu J."/>
            <person name="Flicek P."/>
            <person name="Searle S."/>
            <person name="Wang J."/>
            <person name="Kuratani S."/>
            <person name="Yin Y."/>
            <person name="Aken B."/>
            <person name="Zhang G."/>
            <person name="Irie N."/>
        </authorList>
    </citation>
    <scope>NUCLEOTIDE SEQUENCE [LARGE SCALE GENOMIC DNA]</scope>
    <source>
        <strain evidence="3">Daiwa-1</strain>
    </source>
</reference>
<organism evidence="2 3">
    <name type="scientific">Pelodiscus sinensis</name>
    <name type="common">Chinese softshell turtle</name>
    <name type="synonym">Trionyx sinensis</name>
    <dbReference type="NCBI Taxonomy" id="13735"/>
    <lineage>
        <taxon>Eukaryota</taxon>
        <taxon>Metazoa</taxon>
        <taxon>Chordata</taxon>
        <taxon>Craniata</taxon>
        <taxon>Vertebrata</taxon>
        <taxon>Euteleostomi</taxon>
        <taxon>Archelosauria</taxon>
        <taxon>Testudinata</taxon>
        <taxon>Testudines</taxon>
        <taxon>Cryptodira</taxon>
        <taxon>Trionychia</taxon>
        <taxon>Trionychidae</taxon>
        <taxon>Pelodiscus</taxon>
    </lineage>
</organism>
<accession>K7F1E2</accession>
<evidence type="ECO:0000256" key="1">
    <source>
        <dbReference type="SAM" id="MobiDB-lite"/>
    </source>
</evidence>
<sequence>MFTTYGNTTSAILLVLQLGDMSLEEQHLPRPEQALGAAGAAWDPASELPCQLARGGRLGPVSRGQRLPRTKAPPGLVPGLQAGERRVASATAHAPPCAPARGISHSSRHPVCSSPGHQPLLTPSRVLQPRASATPHAIPCAPAPGISHSSRHPVCSSPGHQPLLTPSRVLQPRASATPHAIPCAPAPGISHSSRHPVCSSPGHQPLLTPSRVLQPRASATPHAIPCAPAPGISHSSRHPVCSSPGHQPLLTPSRVLQPRASATPHAIPCAPAPGISHCSRHPVCSSPGRGCQRLPVALTPFWSENRICPGQAGLLASRHHAAGTAWLSLLETLAGYISILLDSLLPRALLLGQGSGESSL</sequence>
<dbReference type="AlphaFoldDB" id="K7F1E2"/>